<protein>
    <submittedName>
        <fullName evidence="3">GH3 auxin-responsive promoter</fullName>
    </submittedName>
</protein>
<dbReference type="OrthoDB" id="614636at2"/>
<name>A0A1M6SE98_SELRU</name>
<dbReference type="InterPro" id="IPR055377">
    <property type="entry name" value="GH3_M"/>
</dbReference>
<evidence type="ECO:0000259" key="2">
    <source>
        <dbReference type="Pfam" id="PF23572"/>
    </source>
</evidence>
<evidence type="ECO:0000259" key="1">
    <source>
        <dbReference type="Pfam" id="PF23571"/>
    </source>
</evidence>
<dbReference type="PANTHER" id="PTHR31901">
    <property type="entry name" value="GH3 DOMAIN-CONTAINING PROTEIN"/>
    <property type="match status" value="1"/>
</dbReference>
<reference evidence="3 4" key="1">
    <citation type="submission" date="2016-11" db="EMBL/GenBank/DDBJ databases">
        <authorList>
            <person name="Jaros S."/>
            <person name="Januszkiewicz K."/>
            <person name="Wedrychowicz H."/>
        </authorList>
    </citation>
    <scope>NUCLEOTIDE SEQUENCE [LARGE SCALE GENOMIC DNA]</scope>
    <source>
        <strain evidence="3 4">HD4</strain>
    </source>
</reference>
<accession>A0A1M6SE98</accession>
<dbReference type="InterPro" id="IPR004993">
    <property type="entry name" value="GH3"/>
</dbReference>
<dbReference type="Proteomes" id="UP000184263">
    <property type="component" value="Unassembled WGS sequence"/>
</dbReference>
<dbReference type="Pfam" id="PF23571">
    <property type="entry name" value="GH3_M"/>
    <property type="match status" value="1"/>
</dbReference>
<feature type="domain" description="GH3 middle" evidence="1">
    <location>
        <begin position="114"/>
        <end position="169"/>
    </location>
</feature>
<dbReference type="RefSeq" id="WP_143188066.1">
    <property type="nucleotide sequence ID" value="NZ_FRBC01000004.1"/>
</dbReference>
<evidence type="ECO:0000313" key="4">
    <source>
        <dbReference type="Proteomes" id="UP000184263"/>
    </source>
</evidence>
<feature type="domain" description="GH3 C-terminal" evidence="2">
    <location>
        <begin position="198"/>
        <end position="306"/>
    </location>
</feature>
<dbReference type="PANTHER" id="PTHR31901:SF9">
    <property type="entry name" value="GH3 DOMAIN-CONTAINING PROTEIN"/>
    <property type="match status" value="1"/>
</dbReference>
<sequence>MISWNLCLDIEQGKINFSLDVPAEFQASLQSLLTPEPERARELRAIFGQGFAKPVAALVWPKLKRIVAIGTGSFAVYTKALSKYIGDLPQDNGLFATSEALIGKSMTGSDNYKLLTGENFYEFRPLTATPEQRPLFISELQAGESYEIILTNRAGLYRYATEMVIKVESCEDGKLIFSDIGQLSDTLTLEDGLLWEQEIYQAIAAAAEADGVALLDYSYCLQDTDGSSRLQLMLETDDKTKNLAPDIDKRLCEANQVYAAARKKGLLPCEVSYLAAESHLLYRDVQRFRQKTAPDQIKPTHFLNTTEKIKFFTAVLE</sequence>
<dbReference type="AlphaFoldDB" id="A0A1M6SE98"/>
<evidence type="ECO:0000313" key="3">
    <source>
        <dbReference type="EMBL" id="SHK43016.1"/>
    </source>
</evidence>
<proteinExistence type="predicted"/>
<dbReference type="InterPro" id="IPR055378">
    <property type="entry name" value="GH3_C"/>
</dbReference>
<dbReference type="GO" id="GO:0016881">
    <property type="term" value="F:acid-amino acid ligase activity"/>
    <property type="evidence" value="ECO:0007669"/>
    <property type="project" value="TreeGrafter"/>
</dbReference>
<gene>
    <name evidence="3" type="ORF">SAMN05216582_10429</name>
</gene>
<dbReference type="Pfam" id="PF03321">
    <property type="entry name" value="GH3"/>
    <property type="match status" value="1"/>
</dbReference>
<dbReference type="Pfam" id="PF23572">
    <property type="entry name" value="GH3_C"/>
    <property type="match status" value="1"/>
</dbReference>
<organism evidence="3 4">
    <name type="scientific">Selenomonas ruminantium</name>
    <dbReference type="NCBI Taxonomy" id="971"/>
    <lineage>
        <taxon>Bacteria</taxon>
        <taxon>Bacillati</taxon>
        <taxon>Bacillota</taxon>
        <taxon>Negativicutes</taxon>
        <taxon>Selenomonadales</taxon>
        <taxon>Selenomonadaceae</taxon>
        <taxon>Selenomonas</taxon>
    </lineage>
</organism>
<dbReference type="GO" id="GO:0005737">
    <property type="term" value="C:cytoplasm"/>
    <property type="evidence" value="ECO:0007669"/>
    <property type="project" value="TreeGrafter"/>
</dbReference>
<dbReference type="EMBL" id="FRBC01000004">
    <property type="protein sequence ID" value="SHK43016.1"/>
    <property type="molecule type" value="Genomic_DNA"/>
</dbReference>